<keyword evidence="2" id="KW-1185">Reference proteome</keyword>
<name>A0ABX3TEL3_9MYCO</name>
<comment type="caution">
    <text evidence="1">The sequence shown here is derived from an EMBL/GenBank/DDBJ whole genome shotgun (WGS) entry which is preliminary data.</text>
</comment>
<feature type="non-terminal residue" evidence="1">
    <location>
        <position position="1"/>
    </location>
</feature>
<evidence type="ECO:0000313" key="2">
    <source>
        <dbReference type="Proteomes" id="UP000192847"/>
    </source>
</evidence>
<dbReference type="EMBL" id="MVIL01000217">
    <property type="protein sequence ID" value="ORB77256.1"/>
    <property type="molecule type" value="Genomic_DNA"/>
</dbReference>
<dbReference type="Proteomes" id="UP000192847">
    <property type="component" value="Unassembled WGS sequence"/>
</dbReference>
<organism evidence="1 2">
    <name type="scientific">Mycobacterium timonense</name>
    <dbReference type="NCBI Taxonomy" id="701043"/>
    <lineage>
        <taxon>Bacteria</taxon>
        <taxon>Bacillati</taxon>
        <taxon>Actinomycetota</taxon>
        <taxon>Actinomycetes</taxon>
        <taxon>Mycobacteriales</taxon>
        <taxon>Mycobacteriaceae</taxon>
        <taxon>Mycobacterium</taxon>
        <taxon>Mycobacterium avium complex (MAC)</taxon>
    </lineage>
</organism>
<proteinExistence type="predicted"/>
<evidence type="ECO:0000313" key="1">
    <source>
        <dbReference type="EMBL" id="ORB77256.1"/>
    </source>
</evidence>
<protein>
    <submittedName>
        <fullName evidence="1">Uncharacterized protein</fullName>
    </submittedName>
</protein>
<reference evidence="1 2" key="1">
    <citation type="submission" date="2017-02" db="EMBL/GenBank/DDBJ databases">
        <title>The new phylogeny of genus Mycobacterium.</title>
        <authorList>
            <person name="Tortoli E."/>
            <person name="Trovato A."/>
            <person name="Cirillo D.M."/>
        </authorList>
    </citation>
    <scope>NUCLEOTIDE SEQUENCE [LARGE SCALE GENOMIC DNA]</scope>
    <source>
        <strain evidence="1 2">CCUG 56329</strain>
    </source>
</reference>
<accession>A0ABX3TEL3</accession>
<sequence>LTQAGAWKIQAPTDRRWKPIWAAMNSAFDEVVEARVSLDDLQWRLKLPPFGVKDGIVPLLLIAGLVARSDEIALYEHGSLIVSIDDAVAERLAKNLGNFSIRNTQTASGERLAVIDRLVDQLGITSTHRRPTFLNVVTALYREFRLLPPFTQKTRMHLSAQTVAVREAFLQAAEPDVLVFETLPAIFGLSPFTGRGRTNKRSVERFAVQLANSIRELRETYPRLLESVQQQLGQATSTGGSLADLRAALASDARRIDGHVLEPRLKAFVGALARPLDDQQWLENVAMVVCDGQAPRVWTDDMLGRFPLRVAELGGALRRTMALLHERLASNLEHGYTVSRMTLTRPDGAESVQLLSLTEQEKTLIAPLFDDFVARLMKRGVSRSVACRMLMARLAEEHNATDPAAVGRSIGREDQRYG</sequence>
<gene>
    <name evidence="1" type="ORF">BST46_25525</name>
</gene>